<dbReference type="Proteomes" id="UP000801428">
    <property type="component" value="Unassembled WGS sequence"/>
</dbReference>
<accession>A0A9P4TLJ6</accession>
<dbReference type="EMBL" id="SWKU01000004">
    <property type="protein sequence ID" value="KAF3007580.1"/>
    <property type="molecule type" value="Genomic_DNA"/>
</dbReference>
<evidence type="ECO:0000313" key="2">
    <source>
        <dbReference type="EMBL" id="KAF3007580.1"/>
    </source>
</evidence>
<comment type="caution">
    <text evidence="2">The sequence shown here is derived from an EMBL/GenBank/DDBJ whole genome shotgun (WGS) entry which is preliminary data.</text>
</comment>
<feature type="compositionally biased region" description="Basic and acidic residues" evidence="1">
    <location>
        <begin position="212"/>
        <end position="253"/>
    </location>
</feature>
<feature type="region of interest" description="Disordered" evidence="1">
    <location>
        <begin position="208"/>
        <end position="295"/>
    </location>
</feature>
<sequence length="295" mass="32916">MPSLSPDKISIAAFNQVLSRYAATAPSALAELDIFRYETAPSSLTAMKGEKQLIKSEVEKLVEWKLKHGTFRPSLMKLVRDNSAESIKNITSSAFAGCSSSSEKDVLRALTTLTQLRGIGPATASLLLSVLDPDGIPFFSDELFRWMCWGEKGDGKDDGWDRKIKYNVKEYKDVVERVGQIRKRLGVRAVDVEKVAYVLGMERANVDEDAERVEKETTKEKASEDTSERGRLEEIVKAIRTQEVEIEKGKKGQGEPAGSKEEDETKEAAKTSTKRKAKDVKLPTEGTRRSTRRKL</sequence>
<feature type="compositionally biased region" description="Basic and acidic residues" evidence="1">
    <location>
        <begin position="279"/>
        <end position="288"/>
    </location>
</feature>
<proteinExistence type="predicted"/>
<dbReference type="OrthoDB" id="8249012at2759"/>
<evidence type="ECO:0000256" key="1">
    <source>
        <dbReference type="SAM" id="MobiDB-lite"/>
    </source>
</evidence>
<gene>
    <name evidence="2" type="ORF">E8E13_007414</name>
</gene>
<dbReference type="PANTHER" id="PTHR21521:SF0">
    <property type="entry name" value="AMUN, ISOFORM A"/>
    <property type="match status" value="1"/>
</dbReference>
<keyword evidence="3" id="KW-1185">Reference proteome</keyword>
<evidence type="ECO:0000313" key="3">
    <source>
        <dbReference type="Proteomes" id="UP000801428"/>
    </source>
</evidence>
<dbReference type="PANTHER" id="PTHR21521">
    <property type="entry name" value="AMUN, ISOFORM A"/>
    <property type="match status" value="1"/>
</dbReference>
<protein>
    <submittedName>
        <fullName evidence="2">Uncharacterized protein</fullName>
    </submittedName>
</protein>
<name>A0A9P4TLJ6_CURKU</name>
<dbReference type="AlphaFoldDB" id="A0A9P4TLJ6"/>
<reference evidence="2" key="1">
    <citation type="submission" date="2019-04" db="EMBL/GenBank/DDBJ databases">
        <title>Sequencing of skin fungus with MAO and IRED activity.</title>
        <authorList>
            <person name="Marsaioli A.J."/>
            <person name="Bonatto J.M.C."/>
            <person name="Reis Junior O."/>
        </authorList>
    </citation>
    <scope>NUCLEOTIDE SEQUENCE</scope>
    <source>
        <strain evidence="2">30M1</strain>
    </source>
</reference>
<organism evidence="2 3">
    <name type="scientific">Curvularia kusanoi</name>
    <name type="common">Cochliobolus kusanoi</name>
    <dbReference type="NCBI Taxonomy" id="90978"/>
    <lineage>
        <taxon>Eukaryota</taxon>
        <taxon>Fungi</taxon>
        <taxon>Dikarya</taxon>
        <taxon>Ascomycota</taxon>
        <taxon>Pezizomycotina</taxon>
        <taxon>Dothideomycetes</taxon>
        <taxon>Pleosporomycetidae</taxon>
        <taxon>Pleosporales</taxon>
        <taxon>Pleosporineae</taxon>
        <taxon>Pleosporaceae</taxon>
        <taxon>Curvularia</taxon>
    </lineage>
</organism>